<keyword evidence="8" id="KW-0732">Signal</keyword>
<dbReference type="InterPro" id="IPR001611">
    <property type="entry name" value="Leu-rich_rpt"/>
</dbReference>
<keyword evidence="5 7" id="KW-1133">Transmembrane helix</keyword>
<evidence type="ECO:0000256" key="7">
    <source>
        <dbReference type="SAM" id="Phobius"/>
    </source>
</evidence>
<dbReference type="InterPro" id="IPR000719">
    <property type="entry name" value="Prot_kinase_dom"/>
</dbReference>
<evidence type="ECO:0000256" key="2">
    <source>
        <dbReference type="ARBA" id="ARBA00022614"/>
    </source>
</evidence>
<dbReference type="InterPro" id="IPR001245">
    <property type="entry name" value="Ser-Thr/Tyr_kinase_cat_dom"/>
</dbReference>
<reference evidence="10" key="1">
    <citation type="submission" date="2024-02" db="EMBL/GenBank/DDBJ databases">
        <authorList>
            <consortium name="ELIXIR-Norway"/>
            <consortium name="Elixir Norway"/>
        </authorList>
    </citation>
    <scope>NUCLEOTIDE SEQUENCE</scope>
</reference>
<protein>
    <recommendedName>
        <fullName evidence="9">Protein kinase domain-containing protein</fullName>
    </recommendedName>
</protein>
<dbReference type="InterPro" id="IPR052451">
    <property type="entry name" value="Ser/Thr_kinase-like"/>
</dbReference>
<dbReference type="Gene3D" id="3.30.200.20">
    <property type="entry name" value="Phosphorylase Kinase, domain 1"/>
    <property type="match status" value="1"/>
</dbReference>
<dbReference type="Pfam" id="PF13855">
    <property type="entry name" value="LRR_8"/>
    <property type="match status" value="1"/>
</dbReference>
<feature type="chain" id="PRO_5045902027" description="Protein kinase domain-containing protein" evidence="8">
    <location>
        <begin position="32"/>
        <end position="762"/>
    </location>
</feature>
<dbReference type="EMBL" id="OZ020101">
    <property type="protein sequence ID" value="CAK9274818.1"/>
    <property type="molecule type" value="Genomic_DNA"/>
</dbReference>
<feature type="signal peptide" evidence="8">
    <location>
        <begin position="1"/>
        <end position="31"/>
    </location>
</feature>
<keyword evidence="2" id="KW-0433">Leucine-rich repeat</keyword>
<name>A0ABP0X6T4_9BRYO</name>
<dbReference type="Gene3D" id="3.80.10.10">
    <property type="entry name" value="Ribonuclease Inhibitor"/>
    <property type="match status" value="2"/>
</dbReference>
<dbReference type="SUPFAM" id="SSF52058">
    <property type="entry name" value="L domain-like"/>
    <property type="match status" value="1"/>
</dbReference>
<evidence type="ECO:0000256" key="3">
    <source>
        <dbReference type="ARBA" id="ARBA00022692"/>
    </source>
</evidence>
<dbReference type="InterPro" id="IPR032675">
    <property type="entry name" value="LRR_dom_sf"/>
</dbReference>
<keyword evidence="6 7" id="KW-0472">Membrane</keyword>
<dbReference type="SUPFAM" id="SSF56112">
    <property type="entry name" value="Protein kinase-like (PK-like)"/>
    <property type="match status" value="1"/>
</dbReference>
<feature type="domain" description="Protein kinase" evidence="9">
    <location>
        <begin position="471"/>
        <end position="750"/>
    </location>
</feature>
<evidence type="ECO:0000259" key="9">
    <source>
        <dbReference type="PROSITE" id="PS50011"/>
    </source>
</evidence>
<organism evidence="10 11">
    <name type="scientific">Sphagnum jensenii</name>
    <dbReference type="NCBI Taxonomy" id="128206"/>
    <lineage>
        <taxon>Eukaryota</taxon>
        <taxon>Viridiplantae</taxon>
        <taxon>Streptophyta</taxon>
        <taxon>Embryophyta</taxon>
        <taxon>Bryophyta</taxon>
        <taxon>Sphagnophytina</taxon>
        <taxon>Sphagnopsida</taxon>
        <taxon>Sphagnales</taxon>
        <taxon>Sphagnaceae</taxon>
        <taxon>Sphagnum</taxon>
    </lineage>
</organism>
<comment type="subcellular location">
    <subcellularLocation>
        <location evidence="1">Membrane</location>
    </subcellularLocation>
</comment>
<evidence type="ECO:0000256" key="1">
    <source>
        <dbReference type="ARBA" id="ARBA00004370"/>
    </source>
</evidence>
<dbReference type="Pfam" id="PF00560">
    <property type="entry name" value="LRR_1"/>
    <property type="match status" value="3"/>
</dbReference>
<evidence type="ECO:0000256" key="5">
    <source>
        <dbReference type="ARBA" id="ARBA00022989"/>
    </source>
</evidence>
<dbReference type="CDD" id="cd14066">
    <property type="entry name" value="STKc_IRAK"/>
    <property type="match status" value="1"/>
</dbReference>
<dbReference type="PANTHER" id="PTHR48008">
    <property type="entry name" value="LEUCINE-RICH REPEAT RECEPTOR-LIKE PROTEIN KINASE IMK3-RELATED"/>
    <property type="match status" value="1"/>
</dbReference>
<dbReference type="Pfam" id="PF07714">
    <property type="entry name" value="PK_Tyr_Ser-Thr"/>
    <property type="match status" value="1"/>
</dbReference>
<dbReference type="PROSITE" id="PS50011">
    <property type="entry name" value="PROTEIN_KINASE_DOM"/>
    <property type="match status" value="1"/>
</dbReference>
<dbReference type="PANTHER" id="PTHR48008:SF6">
    <property type="entry name" value="LEUCINE-RICH REPEAT RECEPTOR-LIKE PROTEIN KINASE IMK3-RELATED"/>
    <property type="match status" value="1"/>
</dbReference>
<accession>A0ABP0X6T4</accession>
<dbReference type="Gene3D" id="1.10.510.10">
    <property type="entry name" value="Transferase(Phosphotransferase) domain 1"/>
    <property type="match status" value="1"/>
</dbReference>
<proteinExistence type="predicted"/>
<gene>
    <name evidence="10" type="ORF">CSSPJE1EN1_LOCUS20296</name>
</gene>
<evidence type="ECO:0000256" key="6">
    <source>
        <dbReference type="ARBA" id="ARBA00023136"/>
    </source>
</evidence>
<dbReference type="InterPro" id="IPR013210">
    <property type="entry name" value="LRR_N_plant-typ"/>
</dbReference>
<evidence type="ECO:0000256" key="4">
    <source>
        <dbReference type="ARBA" id="ARBA00022737"/>
    </source>
</evidence>
<dbReference type="Pfam" id="PF08263">
    <property type="entry name" value="LRRNT_2"/>
    <property type="match status" value="1"/>
</dbReference>
<keyword evidence="4" id="KW-0677">Repeat</keyword>
<keyword evidence="11" id="KW-1185">Reference proteome</keyword>
<keyword evidence="3 7" id="KW-0812">Transmembrane</keyword>
<evidence type="ECO:0000313" key="10">
    <source>
        <dbReference type="EMBL" id="CAK9274818.1"/>
    </source>
</evidence>
<sequence>MVQEKCTGCLLFFLPLLLLLLCCFQIQIVVATMQQQQQLQGTEFLVGGGDGITDEIPASPQEVLALLRIKQSLIDPRKALASWNESGTGVCTGTWSGIKCARGNIISIALPAKGLGGTLSPAVGQLVGLRKLNLHNNAITGPIPSILATIPTLRGLALFNNQFSGPLPVGLGSLPLLQQVDISHNMLSGALPTDLGLAGNLTLLNLSFNNLSGPLPPEWAANTRWNYLNVAHNQLSGVLPTNWSSPSHLQQLVVSSNNITGSLPSQLGDIVTLQDLNLASNQLEGSIPSTFVSLVALTTLDLSQNSLSGSIPPSFSALNLTSFNVSYNNLSGPVPAFSHGFSLSSYKPGNDGLCGYSGLSACPTFITPASSPAPGLAPAAPQPSKHRGPRLSTLSIIFIALGSALVGLAIVCALVCVCCCRAPRAAAAAAAAAAGAGEKAERSPETEGGEVGGKLVHFDDPLSFTADDLLCATAEVLGKSTYGTVYKATLENGSNIAVKRLREGIVKSQGDFEKEVDILSKIRHPNLLSLRAFYWGPKQEKLLVFDYMRGGSLARLLHARGPETVLDWGTRIRIAAEAAHGLLHLHSVGKMVHGNLTATNILLDTSASPTINACISDYGLSRLMTPAANANVVATARSLGYRAPELTKIKRASTKSDVYSFGIILLELLTGKAPGDVTAREGAVDLPDYVAEVVKENWTAEVFDLELMKGPAAPSEEELMTALQLAMRCVTPAPASRPEMDEVVRLLQDLQPEEQVQSSPSA</sequence>
<evidence type="ECO:0000313" key="11">
    <source>
        <dbReference type="Proteomes" id="UP001497444"/>
    </source>
</evidence>
<feature type="transmembrane region" description="Helical" evidence="7">
    <location>
        <begin position="394"/>
        <end position="417"/>
    </location>
</feature>
<evidence type="ECO:0000256" key="8">
    <source>
        <dbReference type="SAM" id="SignalP"/>
    </source>
</evidence>
<dbReference type="InterPro" id="IPR011009">
    <property type="entry name" value="Kinase-like_dom_sf"/>
</dbReference>
<dbReference type="Proteomes" id="UP001497444">
    <property type="component" value="Chromosome 6"/>
</dbReference>